<dbReference type="EMBL" id="QRVN01000053">
    <property type="protein sequence ID" value="RGS44778.1"/>
    <property type="molecule type" value="Genomic_DNA"/>
</dbReference>
<dbReference type="InterPro" id="IPR000719">
    <property type="entry name" value="Prot_kinase_dom"/>
</dbReference>
<reference evidence="2 3" key="1">
    <citation type="submission" date="2018-08" db="EMBL/GenBank/DDBJ databases">
        <title>A genome reference for cultivated species of the human gut microbiota.</title>
        <authorList>
            <person name="Zou Y."/>
            <person name="Xue W."/>
            <person name="Luo G."/>
        </authorList>
    </citation>
    <scope>NUCLEOTIDE SEQUENCE [LARGE SCALE GENOMIC DNA]</scope>
    <source>
        <strain evidence="2 3">AF22-1</strain>
    </source>
</reference>
<dbReference type="GO" id="GO:0005524">
    <property type="term" value="F:ATP binding"/>
    <property type="evidence" value="ECO:0007669"/>
    <property type="project" value="InterPro"/>
</dbReference>
<evidence type="ECO:0000313" key="2">
    <source>
        <dbReference type="EMBL" id="RGS44778.1"/>
    </source>
</evidence>
<dbReference type="GO" id="GO:0004674">
    <property type="term" value="F:protein serine/threonine kinase activity"/>
    <property type="evidence" value="ECO:0007669"/>
    <property type="project" value="TreeGrafter"/>
</dbReference>
<dbReference type="PROSITE" id="PS50011">
    <property type="entry name" value="PROTEIN_KINASE_DOM"/>
    <property type="match status" value="1"/>
</dbReference>
<comment type="caution">
    <text evidence="2">The sequence shown here is derived from an EMBL/GenBank/DDBJ whole genome shotgun (WGS) entry which is preliminary data.</text>
</comment>
<dbReference type="PANTHER" id="PTHR44167:SF24">
    <property type="entry name" value="SERINE_THREONINE-PROTEIN KINASE CHK2"/>
    <property type="match status" value="1"/>
</dbReference>
<dbReference type="AlphaFoldDB" id="A0AA92W1C8"/>
<sequence>MKVYSSSGDPLVISDTPMSKGGEGCVFKIPGLNKYCAKIYHPGKRTNDRLKKLEYMVKNAPSPLITKQYIICWPTKIIFDSHKNFLGFVMPMAFENSVLCYEICRMGISYDLSEDWNTFYNRHSADGIINRLKLLVNIALPIHTIHSIGKYVLVDFKPQNMLITADGRISIIDLDSVQICDKRNIFLCPVATPEYLPPELQHNKDIGKVALTVACDRFALAVIFYQILYGLHPFTVTAMDDKVSEIRELIAKGLFPFGKYSHKVKVIPSPHNKYKILPKEIQSLFRHAFEANPNARPSAEQWGMTIFNFIQKLPK</sequence>
<dbReference type="SMART" id="SM00220">
    <property type="entry name" value="S_TKc"/>
    <property type="match status" value="1"/>
</dbReference>
<name>A0AA92W1C8_9BACT</name>
<dbReference type="PANTHER" id="PTHR44167">
    <property type="entry name" value="OVARIAN-SPECIFIC SERINE/THREONINE-PROTEIN KINASE LOK-RELATED"/>
    <property type="match status" value="1"/>
</dbReference>
<dbReference type="Proteomes" id="UP000286113">
    <property type="component" value="Unassembled WGS sequence"/>
</dbReference>
<dbReference type="InterPro" id="IPR011009">
    <property type="entry name" value="Kinase-like_dom_sf"/>
</dbReference>
<evidence type="ECO:0000259" key="1">
    <source>
        <dbReference type="PROSITE" id="PS50011"/>
    </source>
</evidence>
<dbReference type="Pfam" id="PF00069">
    <property type="entry name" value="Pkinase"/>
    <property type="match status" value="1"/>
</dbReference>
<accession>A0AA92W1C8</accession>
<organism evidence="2 3">
    <name type="scientific">Segatella copri</name>
    <dbReference type="NCBI Taxonomy" id="165179"/>
    <lineage>
        <taxon>Bacteria</taxon>
        <taxon>Pseudomonadati</taxon>
        <taxon>Bacteroidota</taxon>
        <taxon>Bacteroidia</taxon>
        <taxon>Bacteroidales</taxon>
        <taxon>Prevotellaceae</taxon>
        <taxon>Segatella</taxon>
    </lineage>
</organism>
<dbReference type="Gene3D" id="1.10.510.10">
    <property type="entry name" value="Transferase(Phosphotransferase) domain 1"/>
    <property type="match status" value="1"/>
</dbReference>
<gene>
    <name evidence="2" type="ORF">DWX90_15410</name>
</gene>
<protein>
    <recommendedName>
        <fullName evidence="1">Protein kinase domain-containing protein</fullName>
    </recommendedName>
</protein>
<proteinExistence type="predicted"/>
<evidence type="ECO:0000313" key="3">
    <source>
        <dbReference type="Proteomes" id="UP000286113"/>
    </source>
</evidence>
<feature type="domain" description="Protein kinase" evidence="1">
    <location>
        <begin position="12"/>
        <end position="310"/>
    </location>
</feature>
<dbReference type="SUPFAM" id="SSF56112">
    <property type="entry name" value="Protein kinase-like (PK-like)"/>
    <property type="match status" value="1"/>
</dbReference>